<name>A0A2M4DGC3_ANODA</name>
<evidence type="ECO:0000256" key="1">
    <source>
        <dbReference type="SAM" id="MobiDB-lite"/>
    </source>
</evidence>
<sequence>MFTWIHFSLFHHMKAMPGMFNLCSNSSRWSQHIFVGLCPLQPDSGWFYTIQEDSNDVLCHFNNPFYKTHRPPRISSESRLNSKDKIRSGSKGTNRKNL</sequence>
<accession>A0A2M4DGC3</accession>
<evidence type="ECO:0000313" key="2">
    <source>
        <dbReference type="EMBL" id="MBW76593.1"/>
    </source>
</evidence>
<proteinExistence type="predicted"/>
<dbReference type="EMBL" id="GGFL01012415">
    <property type="protein sequence ID" value="MBW76593.1"/>
    <property type="molecule type" value="Transcribed_RNA"/>
</dbReference>
<feature type="region of interest" description="Disordered" evidence="1">
    <location>
        <begin position="67"/>
        <end position="98"/>
    </location>
</feature>
<protein>
    <submittedName>
        <fullName evidence="2">Putative secreted protein</fullName>
    </submittedName>
</protein>
<reference evidence="2" key="1">
    <citation type="submission" date="2018-01" db="EMBL/GenBank/DDBJ databases">
        <title>An insight into the sialome of Amazonian anophelines.</title>
        <authorList>
            <person name="Ribeiro J.M."/>
            <person name="Scarpassa V."/>
            <person name="Calvo E."/>
        </authorList>
    </citation>
    <scope>NUCLEOTIDE SEQUENCE</scope>
</reference>
<organism evidence="2">
    <name type="scientific">Anopheles darlingi</name>
    <name type="common">Mosquito</name>
    <dbReference type="NCBI Taxonomy" id="43151"/>
    <lineage>
        <taxon>Eukaryota</taxon>
        <taxon>Metazoa</taxon>
        <taxon>Ecdysozoa</taxon>
        <taxon>Arthropoda</taxon>
        <taxon>Hexapoda</taxon>
        <taxon>Insecta</taxon>
        <taxon>Pterygota</taxon>
        <taxon>Neoptera</taxon>
        <taxon>Endopterygota</taxon>
        <taxon>Diptera</taxon>
        <taxon>Nematocera</taxon>
        <taxon>Culicoidea</taxon>
        <taxon>Culicidae</taxon>
        <taxon>Anophelinae</taxon>
        <taxon>Anopheles</taxon>
    </lineage>
</organism>
<dbReference type="AlphaFoldDB" id="A0A2M4DGC3"/>